<evidence type="ECO:0000256" key="1">
    <source>
        <dbReference type="ARBA" id="ARBA00023015"/>
    </source>
</evidence>
<gene>
    <name evidence="6" type="ORF">OAN307_c15620</name>
</gene>
<keyword evidence="3" id="KW-0804">Transcription</keyword>
<dbReference type="EMBL" id="CP003740">
    <property type="protein sequence ID" value="AGI67235.1"/>
    <property type="molecule type" value="Genomic_DNA"/>
</dbReference>
<feature type="compositionally biased region" description="Polar residues" evidence="4">
    <location>
        <begin position="8"/>
        <end position="27"/>
    </location>
</feature>
<keyword evidence="7" id="KW-1185">Reference proteome</keyword>
<sequence>MRKKSKRQQTSDVLETAMDNETATQDWYSEETATFGDRLAAARDVAQLTQKELAQRVGIKTSTLRNWEEDLSEPRANRLSILCGILGVSLRWLLTAEGEGLLAPDEDAPIAPDVSAMLTELRAVRAQMKQSTERLALLEKRLRMMGTA</sequence>
<feature type="domain" description="HTH cro/C1-type" evidence="5">
    <location>
        <begin position="39"/>
        <end position="93"/>
    </location>
</feature>
<evidence type="ECO:0000313" key="6">
    <source>
        <dbReference type="EMBL" id="AGI67235.1"/>
    </source>
</evidence>
<dbReference type="InterPro" id="IPR010982">
    <property type="entry name" value="Lambda_DNA-bd_dom_sf"/>
</dbReference>
<evidence type="ECO:0000259" key="5">
    <source>
        <dbReference type="PROSITE" id="PS50943"/>
    </source>
</evidence>
<proteinExistence type="predicted"/>
<dbReference type="PANTHER" id="PTHR40661">
    <property type="match status" value="1"/>
</dbReference>
<dbReference type="PROSITE" id="PS50943">
    <property type="entry name" value="HTH_CROC1"/>
    <property type="match status" value="1"/>
</dbReference>
<dbReference type="Gene3D" id="1.10.260.40">
    <property type="entry name" value="lambda repressor-like DNA-binding domains"/>
    <property type="match status" value="1"/>
</dbReference>
<dbReference type="Pfam" id="PF01381">
    <property type="entry name" value="HTH_3"/>
    <property type="match status" value="1"/>
</dbReference>
<dbReference type="AlphaFoldDB" id="M9RBM9"/>
<feature type="region of interest" description="Disordered" evidence="4">
    <location>
        <begin position="1"/>
        <end position="28"/>
    </location>
</feature>
<reference evidence="6 7" key="1">
    <citation type="journal article" date="2013" name="PLoS ONE">
        <title>Poles Apart: Arctic and Antarctic Octadecabacter strains Share High Genome Plasticity and a New Type of Xanthorhodopsin.</title>
        <authorList>
            <person name="Vollmers J."/>
            <person name="Voget S."/>
            <person name="Dietrich S."/>
            <person name="Gollnow K."/>
            <person name="Smits M."/>
            <person name="Meyer K."/>
            <person name="Brinkhoff T."/>
            <person name="Simon M."/>
            <person name="Daniel R."/>
        </authorList>
    </citation>
    <scope>NUCLEOTIDE SEQUENCE [LARGE SCALE GENOMIC DNA]</scope>
    <source>
        <strain evidence="6 7">307</strain>
    </source>
</reference>
<evidence type="ECO:0000256" key="4">
    <source>
        <dbReference type="SAM" id="MobiDB-lite"/>
    </source>
</evidence>
<evidence type="ECO:0000313" key="7">
    <source>
        <dbReference type="Proteomes" id="UP000005307"/>
    </source>
</evidence>
<name>M9RBM9_9RHOB</name>
<dbReference type="GO" id="GO:0003677">
    <property type="term" value="F:DNA binding"/>
    <property type="evidence" value="ECO:0007669"/>
    <property type="project" value="UniProtKB-KW"/>
</dbReference>
<dbReference type="InterPro" id="IPR001387">
    <property type="entry name" value="Cro/C1-type_HTH"/>
</dbReference>
<keyword evidence="1" id="KW-0805">Transcription regulation</keyword>
<keyword evidence="2" id="KW-0238">DNA-binding</keyword>
<evidence type="ECO:0000256" key="2">
    <source>
        <dbReference type="ARBA" id="ARBA00023125"/>
    </source>
</evidence>
<dbReference type="eggNOG" id="COG1396">
    <property type="taxonomic scope" value="Bacteria"/>
</dbReference>
<dbReference type="PANTHER" id="PTHR40661:SF3">
    <property type="entry name" value="FELS-1 PROPHAGE TRANSCRIPTIONAL REGULATOR"/>
    <property type="match status" value="1"/>
</dbReference>
<dbReference type="KEGG" id="oat:OAN307_c15620"/>
<dbReference type="CDD" id="cd00093">
    <property type="entry name" value="HTH_XRE"/>
    <property type="match status" value="1"/>
</dbReference>
<dbReference type="SUPFAM" id="SSF47413">
    <property type="entry name" value="lambda repressor-like DNA-binding domains"/>
    <property type="match status" value="1"/>
</dbReference>
<dbReference type="Proteomes" id="UP000005307">
    <property type="component" value="Chromosome"/>
</dbReference>
<dbReference type="SMART" id="SM00530">
    <property type="entry name" value="HTH_XRE"/>
    <property type="match status" value="1"/>
</dbReference>
<dbReference type="STRING" id="391626.OAN307_c15620"/>
<dbReference type="HOGENOM" id="CLU_066192_6_0_5"/>
<evidence type="ECO:0000256" key="3">
    <source>
        <dbReference type="ARBA" id="ARBA00023163"/>
    </source>
</evidence>
<protein>
    <recommendedName>
        <fullName evidence="5">HTH cro/C1-type domain-containing protein</fullName>
    </recommendedName>
</protein>
<organism evidence="6 7">
    <name type="scientific">Octadecabacter antarcticus 307</name>
    <dbReference type="NCBI Taxonomy" id="391626"/>
    <lineage>
        <taxon>Bacteria</taxon>
        <taxon>Pseudomonadati</taxon>
        <taxon>Pseudomonadota</taxon>
        <taxon>Alphaproteobacteria</taxon>
        <taxon>Rhodobacterales</taxon>
        <taxon>Roseobacteraceae</taxon>
        <taxon>Octadecabacter</taxon>
    </lineage>
</organism>
<accession>M9RBM9</accession>